<dbReference type="InterPro" id="IPR057576">
    <property type="entry name" value="NUCB1_N"/>
</dbReference>
<dbReference type="EMBL" id="OU963864">
    <property type="protein sequence ID" value="CAH0386460.1"/>
    <property type="molecule type" value="Genomic_DNA"/>
</dbReference>
<keyword evidence="3" id="KW-1185">Reference proteome</keyword>
<sequence length="155" mass="17652">MHYLIIMSACVVSLERTFAHPSPAESLQDLASDKDKFGYIMYAGRIFSALNTDPRYKEMQEKLKNPESRSRALLDFLGAMSNTTRTKLDKIKAEEAQKYLKKCESPKDGTEPPKPDYIDTDHPGKFTIIDLSQVFTKFASMRSLMEKFLGGQKMN</sequence>
<protein>
    <recommendedName>
        <fullName evidence="1">NUCB1-like N-terminal domain-containing protein</fullName>
    </recommendedName>
</protein>
<proteinExistence type="predicted"/>
<reference evidence="2" key="1">
    <citation type="submission" date="2021-12" db="EMBL/GenBank/DDBJ databases">
        <authorList>
            <person name="King R."/>
        </authorList>
    </citation>
    <scope>NUCLEOTIDE SEQUENCE</scope>
</reference>
<evidence type="ECO:0000313" key="3">
    <source>
        <dbReference type="Proteomes" id="UP001152759"/>
    </source>
</evidence>
<organism evidence="2 3">
    <name type="scientific">Bemisia tabaci</name>
    <name type="common">Sweetpotato whitefly</name>
    <name type="synonym">Aleurodes tabaci</name>
    <dbReference type="NCBI Taxonomy" id="7038"/>
    <lineage>
        <taxon>Eukaryota</taxon>
        <taxon>Metazoa</taxon>
        <taxon>Ecdysozoa</taxon>
        <taxon>Arthropoda</taxon>
        <taxon>Hexapoda</taxon>
        <taxon>Insecta</taxon>
        <taxon>Pterygota</taxon>
        <taxon>Neoptera</taxon>
        <taxon>Paraneoptera</taxon>
        <taxon>Hemiptera</taxon>
        <taxon>Sternorrhyncha</taxon>
        <taxon>Aleyrodoidea</taxon>
        <taxon>Aleyrodidae</taxon>
        <taxon>Aleyrodinae</taxon>
        <taxon>Bemisia</taxon>
    </lineage>
</organism>
<dbReference type="Proteomes" id="UP001152759">
    <property type="component" value="Chromosome 3"/>
</dbReference>
<dbReference type="AlphaFoldDB" id="A0A9P0A638"/>
<dbReference type="Pfam" id="PF25434">
    <property type="entry name" value="NUCB1_N"/>
    <property type="match status" value="1"/>
</dbReference>
<name>A0A9P0A638_BEMTA</name>
<feature type="domain" description="NUCB1-like N-terminal" evidence="1">
    <location>
        <begin position="24"/>
        <end position="137"/>
    </location>
</feature>
<evidence type="ECO:0000313" key="2">
    <source>
        <dbReference type="EMBL" id="CAH0386460.1"/>
    </source>
</evidence>
<accession>A0A9P0A638</accession>
<gene>
    <name evidence="2" type="ORF">BEMITA_LOCUS5578</name>
</gene>
<evidence type="ECO:0000259" key="1">
    <source>
        <dbReference type="Pfam" id="PF25434"/>
    </source>
</evidence>